<dbReference type="InterPro" id="IPR036397">
    <property type="entry name" value="RNaseH_sf"/>
</dbReference>
<keyword evidence="3" id="KW-1185">Reference proteome</keyword>
<gene>
    <name evidence="2" type="ORF">ILUMI_20206</name>
</gene>
<proteinExistence type="predicted"/>
<dbReference type="PANTHER" id="PTHR37984:SF7">
    <property type="entry name" value="INTEGRASE CATALYTIC DOMAIN-CONTAINING PROTEIN"/>
    <property type="match status" value="1"/>
</dbReference>
<reference evidence="2" key="1">
    <citation type="submission" date="2019-08" db="EMBL/GenBank/DDBJ databases">
        <title>The genome of the North American firefly Photinus pyralis.</title>
        <authorList>
            <consortium name="Photinus pyralis genome working group"/>
            <person name="Fallon T.R."/>
            <person name="Sander Lower S.E."/>
            <person name="Weng J.-K."/>
        </authorList>
    </citation>
    <scope>NUCLEOTIDE SEQUENCE</scope>
    <source>
        <strain evidence="2">TRF0915ILg1</strain>
        <tissue evidence="2">Whole body</tissue>
    </source>
</reference>
<feature type="compositionally biased region" description="Basic and acidic residues" evidence="1">
    <location>
        <begin position="211"/>
        <end position="223"/>
    </location>
</feature>
<dbReference type="Gene3D" id="3.30.420.10">
    <property type="entry name" value="Ribonuclease H-like superfamily/Ribonuclease H"/>
    <property type="match status" value="1"/>
</dbReference>
<evidence type="ECO:0008006" key="4">
    <source>
        <dbReference type="Google" id="ProtNLM"/>
    </source>
</evidence>
<feature type="compositionally biased region" description="Basic and acidic residues" evidence="1">
    <location>
        <begin position="178"/>
        <end position="193"/>
    </location>
</feature>
<evidence type="ECO:0000313" key="2">
    <source>
        <dbReference type="EMBL" id="KAF2885967.1"/>
    </source>
</evidence>
<dbReference type="Proteomes" id="UP000801492">
    <property type="component" value="Unassembled WGS sequence"/>
</dbReference>
<evidence type="ECO:0000256" key="1">
    <source>
        <dbReference type="SAM" id="MobiDB-lite"/>
    </source>
</evidence>
<dbReference type="PANTHER" id="PTHR37984">
    <property type="entry name" value="PROTEIN CBG26694"/>
    <property type="match status" value="1"/>
</dbReference>
<organism evidence="2 3">
    <name type="scientific">Ignelater luminosus</name>
    <name type="common">Cucubano</name>
    <name type="synonym">Pyrophorus luminosus</name>
    <dbReference type="NCBI Taxonomy" id="2038154"/>
    <lineage>
        <taxon>Eukaryota</taxon>
        <taxon>Metazoa</taxon>
        <taxon>Ecdysozoa</taxon>
        <taxon>Arthropoda</taxon>
        <taxon>Hexapoda</taxon>
        <taxon>Insecta</taxon>
        <taxon>Pterygota</taxon>
        <taxon>Neoptera</taxon>
        <taxon>Endopterygota</taxon>
        <taxon>Coleoptera</taxon>
        <taxon>Polyphaga</taxon>
        <taxon>Elateriformia</taxon>
        <taxon>Elateroidea</taxon>
        <taxon>Elateridae</taxon>
        <taxon>Agrypninae</taxon>
        <taxon>Pyrophorini</taxon>
        <taxon>Ignelater</taxon>
    </lineage>
</organism>
<dbReference type="InterPro" id="IPR012337">
    <property type="entry name" value="RNaseH-like_sf"/>
</dbReference>
<dbReference type="EMBL" id="VTPC01089050">
    <property type="protein sequence ID" value="KAF2885967.1"/>
    <property type="molecule type" value="Genomic_DNA"/>
</dbReference>
<sequence length="284" mass="32664">MTKDIVKSVQNCKICAKKQKHNPQDELLLCHLKNQDYLIIADAYSGYFEFVQLSNITSKSVIRAMKHWFATFGIHGGKHFQRPHFARFNGLAERYVQEAKTLLDKCLEEGSDVQLALLHHRNTPRPALGSPVQRLMSRRTKTLLPINNKRLFPKIIANVPDKLQHIKVKEKYYADNGKKNLPRYKQDKADEPRSVIVQMPEGSRYRFIKKGHSEEEPEHHENGEDSSSPPEQPSIHPHRPKPLSAAELVPSHAAEPVQQPSTSRFGRQIKKLNKLKLFTFELNT</sequence>
<comment type="caution">
    <text evidence="2">The sequence shown here is derived from an EMBL/GenBank/DDBJ whole genome shotgun (WGS) entry which is preliminary data.</text>
</comment>
<dbReference type="InterPro" id="IPR050951">
    <property type="entry name" value="Retrovirus_Pol_polyprotein"/>
</dbReference>
<protein>
    <recommendedName>
        <fullName evidence="4">Integrase catalytic domain-containing protein</fullName>
    </recommendedName>
</protein>
<name>A0A8K0CL21_IGNLU</name>
<dbReference type="AlphaFoldDB" id="A0A8K0CL21"/>
<feature type="region of interest" description="Disordered" evidence="1">
    <location>
        <begin position="178"/>
        <end position="267"/>
    </location>
</feature>
<evidence type="ECO:0000313" key="3">
    <source>
        <dbReference type="Proteomes" id="UP000801492"/>
    </source>
</evidence>
<dbReference type="SUPFAM" id="SSF53098">
    <property type="entry name" value="Ribonuclease H-like"/>
    <property type="match status" value="1"/>
</dbReference>
<dbReference type="OrthoDB" id="6760940at2759"/>
<accession>A0A8K0CL21</accession>
<dbReference type="GO" id="GO:0003676">
    <property type="term" value="F:nucleic acid binding"/>
    <property type="evidence" value="ECO:0007669"/>
    <property type="project" value="InterPro"/>
</dbReference>